<sequence>MDEMTETTTALQQHLEKAYTLAYKAQRLVSVDRAAIRIYRELKEVIESLEFYLSNNYEYDAAEVGNKLRMYEKQLALIEEKKDDLLLRSFRQMISRKSDDKLGSLTEAIDEEKFMVNWMAEKGYEECYYNKQDALRRLDELKEGEVVEEEDPLGSGLDIWCLKVRKNE</sequence>
<dbReference type="EMBL" id="CP001402">
    <property type="protein sequence ID" value="ACR42200.1"/>
    <property type="molecule type" value="Genomic_DNA"/>
</dbReference>
<accession>C4KHY6</accession>
<dbReference type="KEGG" id="sid:M164_1600"/>
<protein>
    <submittedName>
        <fullName evidence="2">Uncharacterized protein</fullName>
    </submittedName>
</protein>
<dbReference type="HOGENOM" id="CLU_1623536_0_0_2"/>
<proteinExistence type="predicted"/>
<reference evidence="2 3" key="1">
    <citation type="journal article" date="2009" name="Proc. Natl. Acad. Sci. U.S.A.">
        <title>Biogeography of the Sulfolobus islandicus pan-genome.</title>
        <authorList>
            <person name="Reno M.L."/>
            <person name="Held N.L."/>
            <person name="Fields C.J."/>
            <person name="Burke P.V."/>
            <person name="Whitaker R.J."/>
        </authorList>
    </citation>
    <scope>NUCLEOTIDE SEQUENCE [LARGE SCALE GENOMIC DNA]</scope>
    <source>
        <strain evidence="3">M.16.4 / Kamchatka #3</strain>
    </source>
</reference>
<dbReference type="GeneID" id="84061914"/>
<dbReference type="AlphaFoldDB" id="C4KHY6"/>
<gene>
    <name evidence="2" type="ordered locus">M164_1600</name>
</gene>
<evidence type="ECO:0000313" key="2">
    <source>
        <dbReference type="EMBL" id="ACR42200.1"/>
    </source>
</evidence>
<dbReference type="RefSeq" id="WP_012735980.1">
    <property type="nucleotide sequence ID" value="NC_012726.1"/>
</dbReference>
<organism evidence="2 3">
    <name type="scientific">Saccharolobus islandicus (strain M.16.4 / Kamchatka #3)</name>
    <name type="common">Sulfolobus islandicus</name>
    <dbReference type="NCBI Taxonomy" id="426118"/>
    <lineage>
        <taxon>Archaea</taxon>
        <taxon>Thermoproteota</taxon>
        <taxon>Thermoprotei</taxon>
        <taxon>Sulfolobales</taxon>
        <taxon>Sulfolobaceae</taxon>
        <taxon>Saccharolobus</taxon>
    </lineage>
</organism>
<evidence type="ECO:0000256" key="1">
    <source>
        <dbReference type="SAM" id="Coils"/>
    </source>
</evidence>
<name>C4KHY6_SACI6</name>
<evidence type="ECO:0000313" key="3">
    <source>
        <dbReference type="Proteomes" id="UP000001479"/>
    </source>
</evidence>
<dbReference type="Proteomes" id="UP000001479">
    <property type="component" value="Chromosome"/>
</dbReference>
<feature type="coiled-coil region" evidence="1">
    <location>
        <begin position="61"/>
        <end position="88"/>
    </location>
</feature>
<keyword evidence="1" id="KW-0175">Coiled coil</keyword>